<dbReference type="Gene3D" id="3.40.30.20">
    <property type="match status" value="1"/>
</dbReference>
<sequence>MTEKVDILICGSGSAGICAATWLARCGVRCKIIESRPGPLNIGQADGVQCRTVEVFDSFGIAEELLRESYHVKEMTFWSADDDKGIARTGRTADTPAGLSTQPHVILNQARINGFLLDAMKKFNNQEVSYGYNVKHVEVDSTAAKDPESYPVTVVAEKTMGNEGEEVVFKAKYALGCDGAHSTVRRSLGYKMIGDSSDSVWGVMDIYPRTSFPDIRKKVALQSKHGSLLIIPREGGSLCRFYIELPAGTKAKDVKLEDLHEAARKIFQPYDMEFSDTFWWSAYAVGQRLADFYSKDNRVFLTGDACHTHSPKAGQGMNVSLQDGYNMGWKLAEVLQGRASPDLLKTYNLEREKVAADLIDFDRAYSKLFSSKSARNSGNTNTSNTNTSISKPKETFREMHIKAGRYTAGLTATYDDSPITSARTSTPSLATGLKVGMRFPTTRVVRFCDAAELQLVKTLPSNGRWRIVVFAGAIRNPHTFSRLAALAAYLDSPQGPVRTHTPAEDDIDSFIEPIVVLSGERQLVEQEHIPDFFWPVTGKWRMRDLHKIVVDDASYNSGHGKAYEFYGVDPNVGAVVVVRPDQYVSLVTGVEDFEGVGRFFGGWALPRGEGRSRI</sequence>
<evidence type="ECO:0000256" key="2">
    <source>
        <dbReference type="ARBA" id="ARBA00022630"/>
    </source>
</evidence>
<evidence type="ECO:0000313" key="9">
    <source>
        <dbReference type="Proteomes" id="UP000800041"/>
    </source>
</evidence>
<evidence type="ECO:0000256" key="1">
    <source>
        <dbReference type="ARBA" id="ARBA00007801"/>
    </source>
</evidence>
<dbReference type="PANTHER" id="PTHR43004:SF10">
    <property type="entry name" value="2-MONOOXYGENASE, PUTATIVE (AFU_ORTHOLOGUE AFUA_6G11480)-RELATED"/>
    <property type="match status" value="1"/>
</dbReference>
<keyword evidence="8" id="KW-0503">Monooxygenase</keyword>
<keyword evidence="2" id="KW-0285">Flavoprotein</keyword>
<evidence type="ECO:0000259" key="7">
    <source>
        <dbReference type="Pfam" id="PF07976"/>
    </source>
</evidence>
<dbReference type="CDD" id="cd02979">
    <property type="entry name" value="PHOX_C"/>
    <property type="match status" value="1"/>
</dbReference>
<comment type="similarity">
    <text evidence="1">Belongs to the PheA/TfdB FAD monooxygenase family.</text>
</comment>
<keyword evidence="3" id="KW-0274">FAD</keyword>
<dbReference type="Gene3D" id="3.50.50.60">
    <property type="entry name" value="FAD/NAD(P)-binding domain"/>
    <property type="match status" value="1"/>
</dbReference>
<dbReference type="InterPro" id="IPR012941">
    <property type="entry name" value="Phe_hydrox_C_dim_dom"/>
</dbReference>
<dbReference type="Pfam" id="PF01494">
    <property type="entry name" value="FAD_binding_3"/>
    <property type="match status" value="1"/>
</dbReference>
<dbReference type="InterPro" id="IPR002938">
    <property type="entry name" value="FAD-bd"/>
</dbReference>
<dbReference type="PANTHER" id="PTHR43004">
    <property type="entry name" value="TRK SYSTEM POTASSIUM UPTAKE PROTEIN"/>
    <property type="match status" value="1"/>
</dbReference>
<feature type="domain" description="FAD-binding" evidence="6">
    <location>
        <begin position="4"/>
        <end position="361"/>
    </location>
</feature>
<organism evidence="8 9">
    <name type="scientific">Aulographum hederae CBS 113979</name>
    <dbReference type="NCBI Taxonomy" id="1176131"/>
    <lineage>
        <taxon>Eukaryota</taxon>
        <taxon>Fungi</taxon>
        <taxon>Dikarya</taxon>
        <taxon>Ascomycota</taxon>
        <taxon>Pezizomycotina</taxon>
        <taxon>Dothideomycetes</taxon>
        <taxon>Pleosporomycetidae</taxon>
        <taxon>Aulographales</taxon>
        <taxon>Aulographaceae</taxon>
    </lineage>
</organism>
<keyword evidence="9" id="KW-1185">Reference proteome</keyword>
<dbReference type="AlphaFoldDB" id="A0A6G1GYU7"/>
<evidence type="ECO:0000259" key="6">
    <source>
        <dbReference type="Pfam" id="PF01494"/>
    </source>
</evidence>
<keyword evidence="4" id="KW-0560">Oxidoreductase</keyword>
<reference evidence="8" key="1">
    <citation type="journal article" date="2020" name="Stud. Mycol.">
        <title>101 Dothideomycetes genomes: a test case for predicting lifestyles and emergence of pathogens.</title>
        <authorList>
            <person name="Haridas S."/>
            <person name="Albert R."/>
            <person name="Binder M."/>
            <person name="Bloem J."/>
            <person name="Labutti K."/>
            <person name="Salamov A."/>
            <person name="Andreopoulos B."/>
            <person name="Baker S."/>
            <person name="Barry K."/>
            <person name="Bills G."/>
            <person name="Bluhm B."/>
            <person name="Cannon C."/>
            <person name="Castanera R."/>
            <person name="Culley D."/>
            <person name="Daum C."/>
            <person name="Ezra D."/>
            <person name="Gonzalez J."/>
            <person name="Henrissat B."/>
            <person name="Kuo A."/>
            <person name="Liang C."/>
            <person name="Lipzen A."/>
            <person name="Lutzoni F."/>
            <person name="Magnuson J."/>
            <person name="Mondo S."/>
            <person name="Nolan M."/>
            <person name="Ohm R."/>
            <person name="Pangilinan J."/>
            <person name="Park H.-J."/>
            <person name="Ramirez L."/>
            <person name="Alfaro M."/>
            <person name="Sun H."/>
            <person name="Tritt A."/>
            <person name="Yoshinaga Y."/>
            <person name="Zwiers L.-H."/>
            <person name="Turgeon B."/>
            <person name="Goodwin S."/>
            <person name="Spatafora J."/>
            <person name="Crous P."/>
            <person name="Grigoriev I."/>
        </authorList>
    </citation>
    <scope>NUCLEOTIDE SEQUENCE</scope>
    <source>
        <strain evidence="8">CBS 113979</strain>
    </source>
</reference>
<dbReference type="PRINTS" id="PR00420">
    <property type="entry name" value="RNGMNOXGNASE"/>
</dbReference>
<evidence type="ECO:0000256" key="5">
    <source>
        <dbReference type="SAM" id="MobiDB-lite"/>
    </source>
</evidence>
<dbReference type="SUPFAM" id="SSF54373">
    <property type="entry name" value="FAD-linked reductases, C-terminal domain"/>
    <property type="match status" value="1"/>
</dbReference>
<protein>
    <submittedName>
        <fullName evidence="8">Putative phenol 2-monooxygenase</fullName>
    </submittedName>
</protein>
<feature type="domain" description="Phenol hydroxylase-like C-terminal dimerisation" evidence="7">
    <location>
        <begin position="413"/>
        <end position="605"/>
    </location>
</feature>
<dbReference type="GO" id="GO:0071949">
    <property type="term" value="F:FAD binding"/>
    <property type="evidence" value="ECO:0007669"/>
    <property type="project" value="InterPro"/>
</dbReference>
<dbReference type="Gene3D" id="3.30.9.10">
    <property type="entry name" value="D-Amino Acid Oxidase, subunit A, domain 2"/>
    <property type="match status" value="1"/>
</dbReference>
<dbReference type="SUPFAM" id="SSF52833">
    <property type="entry name" value="Thioredoxin-like"/>
    <property type="match status" value="1"/>
</dbReference>
<dbReference type="InterPro" id="IPR038220">
    <property type="entry name" value="PHOX_C_sf"/>
</dbReference>
<evidence type="ECO:0000256" key="3">
    <source>
        <dbReference type="ARBA" id="ARBA00022827"/>
    </source>
</evidence>
<gene>
    <name evidence="8" type="ORF">K402DRAFT_355990</name>
</gene>
<dbReference type="GO" id="GO:0016709">
    <property type="term" value="F:oxidoreductase activity, acting on paired donors, with incorporation or reduction of molecular oxygen, NAD(P)H as one donor, and incorporation of one atom of oxygen"/>
    <property type="evidence" value="ECO:0007669"/>
    <property type="project" value="UniProtKB-ARBA"/>
</dbReference>
<accession>A0A6G1GYU7</accession>
<dbReference type="InterPro" id="IPR036249">
    <property type="entry name" value="Thioredoxin-like_sf"/>
</dbReference>
<feature type="region of interest" description="Disordered" evidence="5">
    <location>
        <begin position="373"/>
        <end position="394"/>
    </location>
</feature>
<dbReference type="OrthoDB" id="1716816at2759"/>
<proteinExistence type="inferred from homology"/>
<dbReference type="NCBIfam" id="NF006144">
    <property type="entry name" value="PRK08294.1"/>
    <property type="match status" value="1"/>
</dbReference>
<dbReference type="InterPro" id="IPR036188">
    <property type="entry name" value="FAD/NAD-bd_sf"/>
</dbReference>
<dbReference type="Pfam" id="PF07976">
    <property type="entry name" value="Phe_hydrox_dim"/>
    <property type="match status" value="1"/>
</dbReference>
<dbReference type="Proteomes" id="UP000800041">
    <property type="component" value="Unassembled WGS sequence"/>
</dbReference>
<name>A0A6G1GYU7_9PEZI</name>
<dbReference type="SUPFAM" id="SSF51905">
    <property type="entry name" value="FAD/NAD(P)-binding domain"/>
    <property type="match status" value="1"/>
</dbReference>
<feature type="compositionally biased region" description="Low complexity" evidence="5">
    <location>
        <begin position="376"/>
        <end position="390"/>
    </location>
</feature>
<dbReference type="InterPro" id="IPR050641">
    <property type="entry name" value="RIFMO-like"/>
</dbReference>
<evidence type="ECO:0000313" key="8">
    <source>
        <dbReference type="EMBL" id="KAF1986131.1"/>
    </source>
</evidence>
<evidence type="ECO:0000256" key="4">
    <source>
        <dbReference type="ARBA" id="ARBA00023002"/>
    </source>
</evidence>
<dbReference type="EMBL" id="ML977158">
    <property type="protein sequence ID" value="KAF1986131.1"/>
    <property type="molecule type" value="Genomic_DNA"/>
</dbReference>